<keyword evidence="3" id="KW-1185">Reference proteome</keyword>
<dbReference type="RefSeq" id="WP_008031846.1">
    <property type="nucleotide sequence ID" value="NZ_ACYY01000020.1"/>
</dbReference>
<accession>C8S3R5</accession>
<feature type="domain" description="DUF1828" evidence="1">
    <location>
        <begin position="33"/>
        <end position="119"/>
    </location>
</feature>
<dbReference type="InterPro" id="IPR014960">
    <property type="entry name" value="DUF1828"/>
</dbReference>
<dbReference type="Proteomes" id="UP000010121">
    <property type="component" value="Unassembled WGS sequence"/>
</dbReference>
<reference evidence="2 3" key="1">
    <citation type="submission" date="2009-08" db="EMBL/GenBank/DDBJ databases">
        <title>The draft genome of Rhodobacter sp. SW2.</title>
        <authorList>
            <consortium name="US DOE Joint Genome Institute (JGI-PGF)"/>
            <person name="Lucas S."/>
            <person name="Copeland A."/>
            <person name="Lapidus A."/>
            <person name="Glavina del Rio T."/>
            <person name="Tice H."/>
            <person name="Bruce D."/>
            <person name="Goodwin L."/>
            <person name="Pitluck S."/>
            <person name="Larimer F."/>
            <person name="Land M.L."/>
            <person name="Hauser L."/>
            <person name="Emerson D."/>
        </authorList>
    </citation>
    <scope>NUCLEOTIDE SEQUENCE [LARGE SCALE GENOMIC DNA]</scope>
    <source>
        <strain evidence="2 3">SW2</strain>
    </source>
</reference>
<sequence length="261" mass="28012">MKQELCRAFCDSVSVTELPCGFGISTTLFEIEGDPAGLYAIGPDSTGHWKLEDAGRLLPSLVASGYDLASDQRKKALASILETADATFDDDALEISTGPISKSEIPAHAIRLIVALVRVSDLVQMTADRVRSTFKEDVRTALASSLPEDVEILENSPADDQSADLRADLVLKQSGRAPVALYLAQNDLSLVEAMLLRSETQGAGETRPLVAALLERENAVSKHTRTRAMNRLDSVGVYEGDEKQAVAKVVQFVSSAPRVAA</sequence>
<organism evidence="2 3">
    <name type="scientific">Rhodobacter ferrooxidans</name>
    <dbReference type="NCBI Taxonomy" id="371731"/>
    <lineage>
        <taxon>Bacteria</taxon>
        <taxon>Pseudomonadati</taxon>
        <taxon>Pseudomonadota</taxon>
        <taxon>Alphaproteobacteria</taxon>
        <taxon>Rhodobacterales</taxon>
        <taxon>Rhodobacter group</taxon>
        <taxon>Rhodobacter</taxon>
    </lineage>
</organism>
<dbReference type="AlphaFoldDB" id="C8S3R5"/>
<evidence type="ECO:0000313" key="3">
    <source>
        <dbReference type="Proteomes" id="UP000010121"/>
    </source>
</evidence>
<dbReference type="Pfam" id="PF08861">
    <property type="entry name" value="DUF1828"/>
    <property type="match status" value="1"/>
</dbReference>
<dbReference type="eggNOG" id="ENOG5032YXW">
    <property type="taxonomic scope" value="Bacteria"/>
</dbReference>
<name>C8S3R5_9RHOB</name>
<protein>
    <recommendedName>
        <fullName evidence="1">DUF1828 domain-containing protein</fullName>
    </recommendedName>
</protein>
<proteinExistence type="predicted"/>
<comment type="caution">
    <text evidence="2">The sequence shown here is derived from an EMBL/GenBank/DDBJ whole genome shotgun (WGS) entry which is preliminary data.</text>
</comment>
<evidence type="ECO:0000259" key="1">
    <source>
        <dbReference type="Pfam" id="PF08861"/>
    </source>
</evidence>
<evidence type="ECO:0000313" key="2">
    <source>
        <dbReference type="EMBL" id="EEW24397.1"/>
    </source>
</evidence>
<gene>
    <name evidence="2" type="ORF">Rsw2DRAFT_2693</name>
</gene>
<dbReference type="EMBL" id="ACYY01000020">
    <property type="protein sequence ID" value="EEW24397.1"/>
    <property type="molecule type" value="Genomic_DNA"/>
</dbReference>